<keyword evidence="1 2" id="KW-0732">Signal</keyword>
<dbReference type="EMBL" id="JAQIBC010000002">
    <property type="protein sequence ID" value="MDM5263233.1"/>
    <property type="molecule type" value="Genomic_DNA"/>
</dbReference>
<evidence type="ECO:0000313" key="4">
    <source>
        <dbReference type="Proteomes" id="UP001169066"/>
    </source>
</evidence>
<dbReference type="PANTHER" id="PTHR35038">
    <property type="entry name" value="DISSIMILATORY SULFITE REDUCTASE SIRA"/>
    <property type="match status" value="1"/>
</dbReference>
<dbReference type="PANTHER" id="PTHR35038:SF8">
    <property type="entry name" value="C-TYPE POLYHEME CYTOCHROME OMCC"/>
    <property type="match status" value="1"/>
</dbReference>
<name>A0ABT7QQ89_9BACT</name>
<organism evidence="3 4">
    <name type="scientific">Sulfurovum xiamenensis</name>
    <dbReference type="NCBI Taxonomy" id="3019066"/>
    <lineage>
        <taxon>Bacteria</taxon>
        <taxon>Pseudomonadati</taxon>
        <taxon>Campylobacterota</taxon>
        <taxon>Epsilonproteobacteria</taxon>
        <taxon>Campylobacterales</taxon>
        <taxon>Sulfurovaceae</taxon>
        <taxon>Sulfurovum</taxon>
    </lineage>
</organism>
<protein>
    <recommendedName>
        <fullName evidence="5">Cytochrome c554 and c-prime</fullName>
    </recommendedName>
</protein>
<gene>
    <name evidence="3" type="ORF">PF327_03410</name>
</gene>
<evidence type="ECO:0008006" key="5">
    <source>
        <dbReference type="Google" id="ProtNLM"/>
    </source>
</evidence>
<dbReference type="InterPro" id="IPR036280">
    <property type="entry name" value="Multihaem_cyt_sf"/>
</dbReference>
<proteinExistence type="predicted"/>
<sequence length="796" mass="85383">MKLNVKSLMLVLGTGIVFSLSGCGGGSSTSTVTTITDSDPAPGELGYQIVTDQNITYVDYTGGTRVSPLSAAAAEYHTGVDFNHTLFDSADKKCQNCHNELYDTWKGSMHGKSWTDPIFQSKFQDFLRTHLAKIGETKDILYEQASVGIGTKNMFSGAAQTCIKCHAPSAYYAGDVQVTVTELQDATDINNSELLALKSTHEVNDANGEIAVIAANSHQNVVYKATFQIGHEANREGINCAFCHSIETPRLMQSGDTYTLANTMRVGPHGPIKADVGDILSYSTDATNPDMNKFFRLWGPEKPKDYTALGDATDTTNRAKDGRYSMARKDINGTDGKVHFTGGPFYGPFGVTGISNENETDETNRSAYINPNFADAHLNPAFSGDGSEFNHFADHGKALCLSCHQRSAGAAVPGGEDGAGKFMELCSTWNAVTTGGDNNMDDTMSSPKCQKCHMEKIEGTVLHQWARPDKLFTLADNPALTPHFDPADPENLRDESPVVGKWLNSHGFLGASKTGGDKVAAVAKIKSGFDASVNAWQVGDILIVSTTLSNKTGHMFPGAHPMRRVLTRLIVTDAEGNRLTPTSTSGISTFTDATNTLATLTGKTLDNSQDPTVTVMENGSANLDFPGKVADLDGSAIASQNFASYETGKVTISATDGTVKNQTVTDGKTTGTVFNAAIVDASDTTNFTRIYGHETGKKYDLDSDPNTDPVFVVRPGFDSNLVDKDTRLSPNETETYTFTYDISGKTGVNATYKVYYMQKGANGQFIVDPATGFLDQAASDAAKHLVTEVGSYTETL</sequence>
<dbReference type="Gene3D" id="1.10.1130.10">
    <property type="entry name" value="Flavocytochrome C3, Chain A"/>
    <property type="match status" value="1"/>
</dbReference>
<reference evidence="3" key="1">
    <citation type="submission" date="2023-01" db="EMBL/GenBank/DDBJ databases">
        <title>Sulfurovum sp. XTW-4 genome assembly.</title>
        <authorList>
            <person name="Wang J."/>
        </authorList>
    </citation>
    <scope>NUCLEOTIDE SEQUENCE</scope>
    <source>
        <strain evidence="3">XTW-4</strain>
    </source>
</reference>
<accession>A0ABT7QQ89</accession>
<keyword evidence="4" id="KW-1185">Reference proteome</keyword>
<evidence type="ECO:0000313" key="3">
    <source>
        <dbReference type="EMBL" id="MDM5263233.1"/>
    </source>
</evidence>
<feature type="chain" id="PRO_5045880442" description="Cytochrome c554 and c-prime" evidence="2">
    <location>
        <begin position="23"/>
        <end position="796"/>
    </location>
</feature>
<feature type="signal peptide" evidence="2">
    <location>
        <begin position="1"/>
        <end position="22"/>
    </location>
</feature>
<dbReference type="SUPFAM" id="SSF48695">
    <property type="entry name" value="Multiheme cytochromes"/>
    <property type="match status" value="1"/>
</dbReference>
<evidence type="ECO:0000256" key="2">
    <source>
        <dbReference type="SAM" id="SignalP"/>
    </source>
</evidence>
<dbReference type="RefSeq" id="WP_289401344.1">
    <property type="nucleotide sequence ID" value="NZ_JAQIBC010000002.1"/>
</dbReference>
<dbReference type="Proteomes" id="UP001169066">
    <property type="component" value="Unassembled WGS sequence"/>
</dbReference>
<dbReference type="PROSITE" id="PS51257">
    <property type="entry name" value="PROKAR_LIPOPROTEIN"/>
    <property type="match status" value="1"/>
</dbReference>
<dbReference type="InterPro" id="IPR051829">
    <property type="entry name" value="Multiheme_Cytochr_ET"/>
</dbReference>
<comment type="caution">
    <text evidence="3">The sequence shown here is derived from an EMBL/GenBank/DDBJ whole genome shotgun (WGS) entry which is preliminary data.</text>
</comment>
<evidence type="ECO:0000256" key="1">
    <source>
        <dbReference type="ARBA" id="ARBA00022729"/>
    </source>
</evidence>